<reference evidence="1" key="1">
    <citation type="submission" date="2014-05" db="EMBL/GenBank/DDBJ databases">
        <authorList>
            <person name="Chronopoulou M."/>
        </authorList>
    </citation>
    <scope>NUCLEOTIDE SEQUENCE</scope>
    <source>
        <tissue evidence="1">Whole organism</tissue>
    </source>
</reference>
<name>A0A0K2VGY5_LEPSM</name>
<proteinExistence type="predicted"/>
<protein>
    <submittedName>
        <fullName evidence="1">Uncharacterized protein</fullName>
    </submittedName>
</protein>
<dbReference type="EMBL" id="HACA01032284">
    <property type="protein sequence ID" value="CDW49645.1"/>
    <property type="molecule type" value="Transcribed_RNA"/>
</dbReference>
<accession>A0A0K2VGY5</accession>
<evidence type="ECO:0000313" key="1">
    <source>
        <dbReference type="EMBL" id="CDW49645.1"/>
    </source>
</evidence>
<sequence length="42" mass="4509">MVQQIVEELPGSPGYFIAKIEDNATAKKTSNGAWGTEVIEEG</sequence>
<organism evidence="1">
    <name type="scientific">Lepeophtheirus salmonis</name>
    <name type="common">Salmon louse</name>
    <name type="synonym">Caligus salmonis</name>
    <dbReference type="NCBI Taxonomy" id="72036"/>
    <lineage>
        <taxon>Eukaryota</taxon>
        <taxon>Metazoa</taxon>
        <taxon>Ecdysozoa</taxon>
        <taxon>Arthropoda</taxon>
        <taxon>Crustacea</taxon>
        <taxon>Multicrustacea</taxon>
        <taxon>Hexanauplia</taxon>
        <taxon>Copepoda</taxon>
        <taxon>Siphonostomatoida</taxon>
        <taxon>Caligidae</taxon>
        <taxon>Lepeophtheirus</taxon>
    </lineage>
</organism>
<dbReference type="AlphaFoldDB" id="A0A0K2VGY5"/>